<proteinExistence type="predicted"/>
<sequence>KIIQNESTSQVDRRRSDVQTNQESNQTTQTIQPKDRLGNKLRLETSKTEELVQEINRRIQKSHIRLMYGTDANDREIVVYQVHVEDLRLFKHIFDERE</sequence>
<reference evidence="1" key="1">
    <citation type="submission" date="2021-06" db="EMBL/GenBank/DDBJ databases">
        <authorList>
            <person name="Kallberg Y."/>
            <person name="Tangrot J."/>
            <person name="Rosling A."/>
        </authorList>
    </citation>
    <scope>NUCLEOTIDE SEQUENCE</scope>
    <source>
        <strain evidence="1">MA461A</strain>
    </source>
</reference>
<comment type="caution">
    <text evidence="1">The sequence shown here is derived from an EMBL/GenBank/DDBJ whole genome shotgun (WGS) entry which is preliminary data.</text>
</comment>
<dbReference type="EMBL" id="CAJVQC010101439">
    <property type="protein sequence ID" value="CAG8831445.1"/>
    <property type="molecule type" value="Genomic_DNA"/>
</dbReference>
<feature type="non-terminal residue" evidence="1">
    <location>
        <position position="98"/>
    </location>
</feature>
<organism evidence="1 2">
    <name type="scientific">Racocetra persica</name>
    <dbReference type="NCBI Taxonomy" id="160502"/>
    <lineage>
        <taxon>Eukaryota</taxon>
        <taxon>Fungi</taxon>
        <taxon>Fungi incertae sedis</taxon>
        <taxon>Mucoromycota</taxon>
        <taxon>Glomeromycotina</taxon>
        <taxon>Glomeromycetes</taxon>
        <taxon>Diversisporales</taxon>
        <taxon>Gigasporaceae</taxon>
        <taxon>Racocetra</taxon>
    </lineage>
</organism>
<dbReference type="Proteomes" id="UP000789920">
    <property type="component" value="Unassembled WGS sequence"/>
</dbReference>
<protein>
    <submittedName>
        <fullName evidence="1">122_t:CDS:1</fullName>
    </submittedName>
</protein>
<accession>A0ACA9S9X0</accession>
<name>A0ACA9S9X0_9GLOM</name>
<keyword evidence="2" id="KW-1185">Reference proteome</keyword>
<evidence type="ECO:0000313" key="1">
    <source>
        <dbReference type="EMBL" id="CAG8831445.1"/>
    </source>
</evidence>
<gene>
    <name evidence="1" type="ORF">RPERSI_LOCUS28143</name>
</gene>
<feature type="non-terminal residue" evidence="1">
    <location>
        <position position="1"/>
    </location>
</feature>
<evidence type="ECO:0000313" key="2">
    <source>
        <dbReference type="Proteomes" id="UP000789920"/>
    </source>
</evidence>